<comment type="caution">
    <text evidence="10">The sequence shown here is derived from an EMBL/GenBank/DDBJ whole genome shotgun (WGS) entry which is preliminary data.</text>
</comment>
<feature type="region of interest" description="Disordered" evidence="7">
    <location>
        <begin position="416"/>
        <end position="441"/>
    </location>
</feature>
<dbReference type="Gene3D" id="1.20.1250.20">
    <property type="entry name" value="MFS general substrate transporter like domains"/>
    <property type="match status" value="2"/>
</dbReference>
<dbReference type="Pfam" id="PF05977">
    <property type="entry name" value="MFS_3"/>
    <property type="match status" value="1"/>
</dbReference>
<reference evidence="10 11" key="1">
    <citation type="submission" date="2019-03" db="EMBL/GenBank/DDBJ databases">
        <title>Draft genome sequences of novel Actinobacteria.</title>
        <authorList>
            <person name="Sahin N."/>
            <person name="Ay H."/>
            <person name="Saygin H."/>
        </authorList>
    </citation>
    <scope>NUCLEOTIDE SEQUENCE [LARGE SCALE GENOMIC DNA]</scope>
    <source>
        <strain evidence="10 11">KC310</strain>
    </source>
</reference>
<dbReference type="Proteomes" id="UP000295258">
    <property type="component" value="Unassembled WGS sequence"/>
</dbReference>
<feature type="domain" description="Major facilitator superfamily (MFS) profile" evidence="9">
    <location>
        <begin position="182"/>
        <end position="441"/>
    </location>
</feature>
<keyword evidence="6 8" id="KW-0472">Membrane</keyword>
<comment type="subcellular location">
    <subcellularLocation>
        <location evidence="1">Cell membrane</location>
        <topology evidence="1">Multi-pass membrane protein</topology>
    </subcellularLocation>
</comment>
<feature type="transmembrane region" description="Helical" evidence="8">
    <location>
        <begin position="386"/>
        <end position="407"/>
    </location>
</feature>
<feature type="transmembrane region" description="Helical" evidence="8">
    <location>
        <begin position="59"/>
        <end position="80"/>
    </location>
</feature>
<evidence type="ECO:0000256" key="7">
    <source>
        <dbReference type="SAM" id="MobiDB-lite"/>
    </source>
</evidence>
<evidence type="ECO:0000256" key="3">
    <source>
        <dbReference type="ARBA" id="ARBA00022475"/>
    </source>
</evidence>
<name>A0A4R4W1G6_9ACTN</name>
<feature type="compositionally biased region" description="Basic and acidic residues" evidence="7">
    <location>
        <begin position="432"/>
        <end position="441"/>
    </location>
</feature>
<accession>A0A4R4W1G6</accession>
<evidence type="ECO:0000256" key="6">
    <source>
        <dbReference type="ARBA" id="ARBA00023136"/>
    </source>
</evidence>
<keyword evidence="11" id="KW-1185">Reference proteome</keyword>
<protein>
    <submittedName>
        <fullName evidence="10">MFS transporter</fullName>
    </submittedName>
</protein>
<feature type="transmembrane region" description="Helical" evidence="8">
    <location>
        <begin position="177"/>
        <end position="198"/>
    </location>
</feature>
<keyword evidence="4 8" id="KW-0812">Transmembrane</keyword>
<dbReference type="InterPro" id="IPR010290">
    <property type="entry name" value="TM_effector"/>
</dbReference>
<dbReference type="SUPFAM" id="SSF103473">
    <property type="entry name" value="MFS general substrate transporter"/>
    <property type="match status" value="1"/>
</dbReference>
<evidence type="ECO:0000256" key="1">
    <source>
        <dbReference type="ARBA" id="ARBA00004651"/>
    </source>
</evidence>
<dbReference type="InterPro" id="IPR036259">
    <property type="entry name" value="MFS_trans_sf"/>
</dbReference>
<feature type="transmembrane region" description="Helical" evidence="8">
    <location>
        <begin position="294"/>
        <end position="310"/>
    </location>
</feature>
<evidence type="ECO:0000313" key="10">
    <source>
        <dbReference type="EMBL" id="TDD12328.1"/>
    </source>
</evidence>
<dbReference type="PROSITE" id="PS50850">
    <property type="entry name" value="MFS"/>
    <property type="match status" value="1"/>
</dbReference>
<keyword evidence="3" id="KW-1003">Cell membrane</keyword>
<dbReference type="InterPro" id="IPR020846">
    <property type="entry name" value="MFS_dom"/>
</dbReference>
<evidence type="ECO:0000259" key="9">
    <source>
        <dbReference type="PROSITE" id="PS50850"/>
    </source>
</evidence>
<dbReference type="PANTHER" id="PTHR43266">
    <property type="entry name" value="MACROLIDE-EFFLUX PROTEIN"/>
    <property type="match status" value="1"/>
</dbReference>
<feature type="transmembrane region" description="Helical" evidence="8">
    <location>
        <begin position="361"/>
        <end position="380"/>
    </location>
</feature>
<dbReference type="RefSeq" id="WP_132591550.1">
    <property type="nucleotide sequence ID" value="NZ_SMKO01000003.1"/>
</dbReference>
<dbReference type="PANTHER" id="PTHR43266:SF2">
    <property type="entry name" value="MAJOR FACILITATOR SUPERFAMILY (MFS) PROFILE DOMAIN-CONTAINING PROTEIN"/>
    <property type="match status" value="1"/>
</dbReference>
<organism evidence="10 11">
    <name type="scientific">Nonomuraea deserti</name>
    <dbReference type="NCBI Taxonomy" id="1848322"/>
    <lineage>
        <taxon>Bacteria</taxon>
        <taxon>Bacillati</taxon>
        <taxon>Actinomycetota</taxon>
        <taxon>Actinomycetes</taxon>
        <taxon>Streptosporangiales</taxon>
        <taxon>Streptosporangiaceae</taxon>
        <taxon>Nonomuraea</taxon>
    </lineage>
</organism>
<keyword evidence="5 8" id="KW-1133">Transmembrane helix</keyword>
<dbReference type="GO" id="GO:0022857">
    <property type="term" value="F:transmembrane transporter activity"/>
    <property type="evidence" value="ECO:0007669"/>
    <property type="project" value="InterPro"/>
</dbReference>
<evidence type="ECO:0000256" key="8">
    <source>
        <dbReference type="SAM" id="Phobius"/>
    </source>
</evidence>
<dbReference type="EMBL" id="SMKO01000003">
    <property type="protein sequence ID" value="TDD12328.1"/>
    <property type="molecule type" value="Genomic_DNA"/>
</dbReference>
<feature type="transmembrane region" description="Helical" evidence="8">
    <location>
        <begin position="316"/>
        <end position="340"/>
    </location>
</feature>
<dbReference type="CDD" id="cd06173">
    <property type="entry name" value="MFS_MefA_like"/>
    <property type="match status" value="1"/>
</dbReference>
<evidence type="ECO:0000256" key="2">
    <source>
        <dbReference type="ARBA" id="ARBA00022448"/>
    </source>
</evidence>
<feature type="transmembrane region" description="Helical" evidence="8">
    <location>
        <begin position="232"/>
        <end position="249"/>
    </location>
</feature>
<feature type="transmembrane region" description="Helical" evidence="8">
    <location>
        <begin position="269"/>
        <end position="287"/>
    </location>
</feature>
<sequence>MTASDGSTGTGPGKASGLRLLRGSAGFRSLWSARVVSVGGDALSLVALMLHVADTTGQAIAVSLLLLVGDFVPSLLSPIAGAISDRFDLKRVMIVCELAQGVVLLLIAVSLPPLPLLLVLVGLRAIGGQVFLPASRAAIPELVRDKDLETANATLGFGTNAAEALGPLAAAALLPFVGIRGVLLVDAVSFLLAGAALLRLRSLPPARSPEVPQASLLEDAKSGLGYIWSAKAVRVVALGFCAVVAFNGVDDVALVLLATESFAAGESAVGLLLGAVGIGLLFGYALTARHSARMSLVTLLVAGFAVNSAGNLLTGLAWAVAAAFVTQFVRGFGIAAMDVATNTMLQRLVPAGMLGRVFGNLYGAVGVAAALSYTAGGFLLDATSAPTTLLIAGGGGLLATLLVAWTLPGVLRKHPADGHGLGSSPQPPPPHEPPRSSRKPD</sequence>
<evidence type="ECO:0000256" key="4">
    <source>
        <dbReference type="ARBA" id="ARBA00022692"/>
    </source>
</evidence>
<evidence type="ECO:0000313" key="11">
    <source>
        <dbReference type="Proteomes" id="UP000295258"/>
    </source>
</evidence>
<gene>
    <name evidence="10" type="ORF">E1292_02520</name>
</gene>
<keyword evidence="2" id="KW-0813">Transport</keyword>
<dbReference type="AlphaFoldDB" id="A0A4R4W1G6"/>
<evidence type="ECO:0000256" key="5">
    <source>
        <dbReference type="ARBA" id="ARBA00022989"/>
    </source>
</evidence>
<dbReference type="GO" id="GO:0005886">
    <property type="term" value="C:plasma membrane"/>
    <property type="evidence" value="ECO:0007669"/>
    <property type="project" value="UniProtKB-SubCell"/>
</dbReference>
<proteinExistence type="predicted"/>